<name>A0A314LEX6_NICAT</name>
<evidence type="ECO:0000256" key="10">
    <source>
        <dbReference type="ARBA" id="ARBA00023034"/>
    </source>
</evidence>
<evidence type="ECO:0000313" key="16">
    <source>
        <dbReference type="Proteomes" id="UP000187609"/>
    </source>
</evidence>
<keyword evidence="9" id="KW-1133">Transmembrane helix</keyword>
<keyword evidence="10 13" id="KW-0333">Golgi apparatus</keyword>
<evidence type="ECO:0000256" key="12">
    <source>
        <dbReference type="ARBA" id="ARBA00023211"/>
    </source>
</evidence>
<evidence type="ECO:0000259" key="14">
    <source>
        <dbReference type="Pfam" id="PF13334"/>
    </source>
</evidence>
<dbReference type="OrthoDB" id="1158011at2759"/>
<dbReference type="GO" id="GO:0008378">
    <property type="term" value="F:galactosyltransferase activity"/>
    <property type="evidence" value="ECO:0007669"/>
    <property type="project" value="TreeGrafter"/>
</dbReference>
<evidence type="ECO:0000256" key="5">
    <source>
        <dbReference type="ARBA" id="ARBA00022676"/>
    </source>
</evidence>
<dbReference type="Gene3D" id="3.90.550.50">
    <property type="match status" value="1"/>
</dbReference>
<dbReference type="Pfam" id="PF01762">
    <property type="entry name" value="Galactosyl_T"/>
    <property type="match status" value="1"/>
</dbReference>
<dbReference type="PANTHER" id="PTHR11214">
    <property type="entry name" value="BETA-1,3-N-ACETYLGLUCOSAMINYLTRANSFERASE"/>
    <property type="match status" value="1"/>
</dbReference>
<evidence type="ECO:0000256" key="7">
    <source>
        <dbReference type="ARBA" id="ARBA00022692"/>
    </source>
</evidence>
<evidence type="ECO:0000256" key="9">
    <source>
        <dbReference type="ARBA" id="ARBA00022989"/>
    </source>
</evidence>
<keyword evidence="7" id="KW-0812">Transmembrane</keyword>
<evidence type="ECO:0000256" key="8">
    <source>
        <dbReference type="ARBA" id="ARBA00022968"/>
    </source>
</evidence>
<dbReference type="SMR" id="A0A314LEX6"/>
<comment type="cofactor">
    <cofactor evidence="1 13">
        <name>Mn(2+)</name>
        <dbReference type="ChEBI" id="CHEBI:29035"/>
    </cofactor>
</comment>
<evidence type="ECO:0000256" key="11">
    <source>
        <dbReference type="ARBA" id="ARBA00023136"/>
    </source>
</evidence>
<reference evidence="15" key="1">
    <citation type="submission" date="2016-11" db="EMBL/GenBank/DDBJ databases">
        <title>The genome of Nicotiana attenuata.</title>
        <authorList>
            <person name="Xu S."/>
            <person name="Brockmoeller T."/>
            <person name="Gaquerel E."/>
            <person name="Navarro A."/>
            <person name="Kuhl H."/>
            <person name="Gase K."/>
            <person name="Ling Z."/>
            <person name="Zhou W."/>
            <person name="Kreitzer C."/>
            <person name="Stanke M."/>
            <person name="Tang H."/>
            <person name="Lyons E."/>
            <person name="Pandey P."/>
            <person name="Pandey S.P."/>
            <person name="Timmermann B."/>
            <person name="Baldwin I.T."/>
        </authorList>
    </citation>
    <scope>NUCLEOTIDE SEQUENCE [LARGE SCALE GENOMIC DNA]</scope>
    <source>
        <strain evidence="15">UT</strain>
    </source>
</reference>
<protein>
    <recommendedName>
        <fullName evidence="13">Hexosyltransferase</fullName>
        <ecNumber evidence="13">2.4.1.-</ecNumber>
    </recommendedName>
</protein>
<dbReference type="Gramene" id="OIT40225">
    <property type="protein sequence ID" value="OIT40225"/>
    <property type="gene ID" value="A4A49_14381"/>
</dbReference>
<evidence type="ECO:0000256" key="3">
    <source>
        <dbReference type="ARBA" id="ARBA00004922"/>
    </source>
</evidence>
<dbReference type="UniPathway" id="UPA00378"/>
<dbReference type="Pfam" id="PF13334">
    <property type="entry name" value="DUF4094"/>
    <property type="match status" value="1"/>
</dbReference>
<evidence type="ECO:0000256" key="1">
    <source>
        <dbReference type="ARBA" id="ARBA00001936"/>
    </source>
</evidence>
<keyword evidence="5 13" id="KW-0328">Glycosyltransferase</keyword>
<organism evidence="15 16">
    <name type="scientific">Nicotiana attenuata</name>
    <name type="common">Coyote tobacco</name>
    <dbReference type="NCBI Taxonomy" id="49451"/>
    <lineage>
        <taxon>Eukaryota</taxon>
        <taxon>Viridiplantae</taxon>
        <taxon>Streptophyta</taxon>
        <taxon>Embryophyta</taxon>
        <taxon>Tracheophyta</taxon>
        <taxon>Spermatophyta</taxon>
        <taxon>Magnoliopsida</taxon>
        <taxon>eudicotyledons</taxon>
        <taxon>Gunneridae</taxon>
        <taxon>Pentapetalae</taxon>
        <taxon>asterids</taxon>
        <taxon>lamiids</taxon>
        <taxon>Solanales</taxon>
        <taxon>Solanaceae</taxon>
        <taxon>Nicotianoideae</taxon>
        <taxon>Nicotianeae</taxon>
        <taxon>Nicotiana</taxon>
    </lineage>
</organism>
<dbReference type="Proteomes" id="UP000187609">
    <property type="component" value="Unassembled WGS sequence"/>
</dbReference>
<dbReference type="InterPro" id="IPR002659">
    <property type="entry name" value="Glyco_trans_31"/>
</dbReference>
<proteinExistence type="inferred from homology"/>
<keyword evidence="6" id="KW-0808">Transferase</keyword>
<keyword evidence="12 13" id="KW-0464">Manganese</keyword>
<evidence type="ECO:0000256" key="2">
    <source>
        <dbReference type="ARBA" id="ARBA00004323"/>
    </source>
</evidence>
<comment type="caution">
    <text evidence="15">The sequence shown here is derived from an EMBL/GenBank/DDBJ whole genome shotgun (WGS) entry which is preliminary data.</text>
</comment>
<dbReference type="PANTHER" id="PTHR11214:SF123">
    <property type="entry name" value="BETA-1,6-GALACTOSYLTRANSFERASE GALT31A"/>
    <property type="match status" value="1"/>
</dbReference>
<gene>
    <name evidence="15" type="primary">GALT31A</name>
    <name evidence="15" type="ORF">A4A49_14381</name>
</gene>
<dbReference type="GO" id="GO:0000139">
    <property type="term" value="C:Golgi membrane"/>
    <property type="evidence" value="ECO:0007669"/>
    <property type="project" value="UniProtKB-SubCell"/>
</dbReference>
<dbReference type="InterPro" id="IPR025298">
    <property type="entry name" value="DUF4094"/>
</dbReference>
<dbReference type="STRING" id="49451.A0A314LEX6"/>
<dbReference type="EC" id="2.4.1.-" evidence="13"/>
<keyword evidence="11" id="KW-0472">Membrane</keyword>
<evidence type="ECO:0000313" key="15">
    <source>
        <dbReference type="EMBL" id="OIT40225.1"/>
    </source>
</evidence>
<comment type="similarity">
    <text evidence="4 13">Belongs to the glycosyltransferase 31 family.</text>
</comment>
<feature type="domain" description="DUF4094" evidence="14">
    <location>
        <begin position="21"/>
        <end position="115"/>
    </location>
</feature>
<evidence type="ECO:0000256" key="4">
    <source>
        <dbReference type="ARBA" id="ARBA00008661"/>
    </source>
</evidence>
<sequence length="409" mass="45433">MGLKIGSRSGAYKAAGANGVSSKWVSVLCIASFCLGVFVVSRLLTVPGPVRTVEDAISEDHKSQELRPLLKCEKKDTSLVAGDILSQVSKTHDVIMALDKTISSLEMKLAAARSAKAEKEERSTADRKPVIEPLNNRPKVFFVMGIITAFSSRKRRDSIRETWMPQGEDLGKLEKEKGIIIRFVIGHSATPGGVLDRAIDAEDAQHNDFLRLNHVEGYHELSSKTQIYFSTVAAKWDADFFIKVDDDVHVNLGVVGSILDRHRSKPRVYIGCMKSGPVLSQKGMKYQEPEYWKFGEEGNKYFRHATGQIYAISKDLATYVSINGHILHRYANEDVSLGSWFIGLDVEHIDERSLCCGTPPDCEWKTQAGNTCAASFDWSCSGICKSVERMEEVHQRCGEGNGAIWHTSF</sequence>
<keyword evidence="16" id="KW-1185">Reference proteome</keyword>
<accession>A0A314LEX6</accession>
<dbReference type="FunFam" id="3.90.550.50:FF:000002">
    <property type="entry name" value="Hexosyltransferase"/>
    <property type="match status" value="1"/>
</dbReference>
<keyword evidence="8" id="KW-0735">Signal-anchor</keyword>
<dbReference type="GeneID" id="109237062"/>
<evidence type="ECO:0000256" key="6">
    <source>
        <dbReference type="ARBA" id="ARBA00022679"/>
    </source>
</evidence>
<evidence type="ECO:0000256" key="13">
    <source>
        <dbReference type="RuleBase" id="RU363063"/>
    </source>
</evidence>
<dbReference type="EMBL" id="MJEQ01000039">
    <property type="protein sequence ID" value="OIT40225.1"/>
    <property type="molecule type" value="Genomic_DNA"/>
</dbReference>
<dbReference type="KEGG" id="nau:109237062"/>
<comment type="pathway">
    <text evidence="3">Protein modification; protein glycosylation.</text>
</comment>
<comment type="subcellular location">
    <subcellularLocation>
        <location evidence="2 13">Golgi apparatus membrane</location>
        <topology evidence="2 13">Single-pass type II membrane protein</topology>
    </subcellularLocation>
</comment>
<dbReference type="AlphaFoldDB" id="A0A314LEX6"/>